<comment type="caution">
    <text evidence="7">The sequence shown here is derived from an EMBL/GenBank/DDBJ whole genome shotgun (WGS) entry which is preliminary data.</text>
</comment>
<dbReference type="PROSITE" id="PS00137">
    <property type="entry name" value="SUBTILASE_HIS"/>
    <property type="match status" value="1"/>
</dbReference>
<keyword evidence="4 5" id="KW-0720">Serine protease</keyword>
<keyword evidence="2 5" id="KW-0645">Protease</keyword>
<dbReference type="PROSITE" id="PS51892">
    <property type="entry name" value="SUBTILASE"/>
    <property type="match status" value="1"/>
</dbReference>
<dbReference type="PANTHER" id="PTHR43806">
    <property type="entry name" value="PEPTIDASE S8"/>
    <property type="match status" value="1"/>
</dbReference>
<proteinExistence type="inferred from homology"/>
<feature type="active site" description="Charge relay system" evidence="5">
    <location>
        <position position="117"/>
    </location>
</feature>
<protein>
    <submittedName>
        <fullName evidence="7">Peptidase</fullName>
    </submittedName>
</protein>
<dbReference type="InterPro" id="IPR023827">
    <property type="entry name" value="Peptidase_S8_Asp-AS"/>
</dbReference>
<evidence type="ECO:0000259" key="6">
    <source>
        <dbReference type="Pfam" id="PF00082"/>
    </source>
</evidence>
<dbReference type="Gene3D" id="3.40.50.200">
    <property type="entry name" value="Peptidase S8/S53 domain"/>
    <property type="match status" value="1"/>
</dbReference>
<feature type="active site" description="Charge relay system" evidence="5">
    <location>
        <position position="152"/>
    </location>
</feature>
<dbReference type="PRINTS" id="PR00723">
    <property type="entry name" value="SUBTILISIN"/>
</dbReference>
<name>A0A919VG86_9CLOT</name>
<dbReference type="InterPro" id="IPR022398">
    <property type="entry name" value="Peptidase_S8_His-AS"/>
</dbReference>
<comment type="similarity">
    <text evidence="1 5">Belongs to the peptidase S8 family.</text>
</comment>
<evidence type="ECO:0000313" key="8">
    <source>
        <dbReference type="Proteomes" id="UP000679179"/>
    </source>
</evidence>
<dbReference type="InterPro" id="IPR015500">
    <property type="entry name" value="Peptidase_S8_subtilisin-rel"/>
</dbReference>
<feature type="domain" description="Peptidase S8/S53" evidence="6">
    <location>
        <begin position="108"/>
        <end position="372"/>
    </location>
</feature>
<dbReference type="PROSITE" id="PS00136">
    <property type="entry name" value="SUBTILASE_ASP"/>
    <property type="match status" value="1"/>
</dbReference>
<organism evidence="7 8">
    <name type="scientific">Clostridium polyendosporum</name>
    <dbReference type="NCBI Taxonomy" id="69208"/>
    <lineage>
        <taxon>Bacteria</taxon>
        <taxon>Bacillati</taxon>
        <taxon>Bacillota</taxon>
        <taxon>Clostridia</taxon>
        <taxon>Eubacteriales</taxon>
        <taxon>Clostridiaceae</taxon>
        <taxon>Clostridium</taxon>
    </lineage>
</organism>
<dbReference type="InterPro" id="IPR036852">
    <property type="entry name" value="Peptidase_S8/S53_dom_sf"/>
</dbReference>
<evidence type="ECO:0000256" key="2">
    <source>
        <dbReference type="ARBA" id="ARBA00022670"/>
    </source>
</evidence>
<keyword evidence="3 5" id="KW-0378">Hydrolase</keyword>
<dbReference type="InterPro" id="IPR000209">
    <property type="entry name" value="Peptidase_S8/S53_dom"/>
</dbReference>
<feature type="active site" description="Charge relay system" evidence="5">
    <location>
        <position position="342"/>
    </location>
</feature>
<dbReference type="InterPro" id="IPR050131">
    <property type="entry name" value="Peptidase_S8_subtilisin-like"/>
</dbReference>
<dbReference type="GO" id="GO:0004252">
    <property type="term" value="F:serine-type endopeptidase activity"/>
    <property type="evidence" value="ECO:0007669"/>
    <property type="project" value="UniProtKB-UniRule"/>
</dbReference>
<evidence type="ECO:0000256" key="5">
    <source>
        <dbReference type="PROSITE-ProRule" id="PRU01240"/>
    </source>
</evidence>
<dbReference type="AlphaFoldDB" id="A0A919VG86"/>
<dbReference type="GO" id="GO:0006508">
    <property type="term" value="P:proteolysis"/>
    <property type="evidence" value="ECO:0007669"/>
    <property type="project" value="UniProtKB-KW"/>
</dbReference>
<reference evidence="7" key="1">
    <citation type="submission" date="2021-03" db="EMBL/GenBank/DDBJ databases">
        <title>Taxonomic study of Clostridium polyendosporum from meadow-gley soil under rice.</title>
        <authorList>
            <person name="Kobayashi H."/>
            <person name="Tanizawa Y."/>
            <person name="Yagura M."/>
        </authorList>
    </citation>
    <scope>NUCLEOTIDE SEQUENCE</scope>
    <source>
        <strain evidence="7">JCM 30710</strain>
    </source>
</reference>
<sequence>MFSLKNKLDTNLRYYITNGCYKQYRVLIKCKNFQNNILSKISSMRGTNIHSISSIGILAVEVSPRAIERLIEYPEVEHICLDSYGFLCGMSVSTANNIRLPERYKLTGKGVSIGLVDSGVYPHPDLLIPSNRIKEFVDLINNLKYPYDDNGHGTFISGILCGSGYSSKNMYGGIANKSDLYCYKAFNASGKGYISDILYATECLINLPPEANLKVLCLPFELLDNNTFILSLFENLFAQAVNKNIIPVVPSGSNINKEHSIAGIATSKNCITVAGLDTTKSIKAYTFSSCGPFGKLQKPDLAAASVNITSLNTDTSYISDRNGIKIYAPKLTTAYTTFSGTSCAAAYVSALCALLLENNPSLTFKDICSLIKISCETTLLPRYVEGEGVININKLFS</sequence>
<evidence type="ECO:0000256" key="4">
    <source>
        <dbReference type="ARBA" id="ARBA00022825"/>
    </source>
</evidence>
<evidence type="ECO:0000256" key="3">
    <source>
        <dbReference type="ARBA" id="ARBA00022801"/>
    </source>
</evidence>
<dbReference type="PANTHER" id="PTHR43806:SF11">
    <property type="entry name" value="CEREVISIN-RELATED"/>
    <property type="match status" value="1"/>
</dbReference>
<dbReference type="EMBL" id="BOPZ01000011">
    <property type="protein sequence ID" value="GIM28937.1"/>
    <property type="molecule type" value="Genomic_DNA"/>
</dbReference>
<dbReference type="SUPFAM" id="SSF52743">
    <property type="entry name" value="Subtilisin-like"/>
    <property type="match status" value="1"/>
</dbReference>
<accession>A0A919VG86</accession>
<dbReference type="RefSeq" id="WP_212903652.1">
    <property type="nucleotide sequence ID" value="NZ_BOPZ01000011.1"/>
</dbReference>
<evidence type="ECO:0000256" key="1">
    <source>
        <dbReference type="ARBA" id="ARBA00011073"/>
    </source>
</evidence>
<keyword evidence="8" id="KW-1185">Reference proteome</keyword>
<dbReference type="Pfam" id="PF00082">
    <property type="entry name" value="Peptidase_S8"/>
    <property type="match status" value="1"/>
</dbReference>
<gene>
    <name evidence="7" type="ORF">CPJCM30710_16030</name>
</gene>
<dbReference type="Proteomes" id="UP000679179">
    <property type="component" value="Unassembled WGS sequence"/>
</dbReference>
<evidence type="ECO:0000313" key="7">
    <source>
        <dbReference type="EMBL" id="GIM28937.1"/>
    </source>
</evidence>